<dbReference type="Pfam" id="PF00180">
    <property type="entry name" value="Iso_dh"/>
    <property type="match status" value="1"/>
</dbReference>
<dbReference type="InterPro" id="IPR019818">
    <property type="entry name" value="IsoCit/isopropylmalate_DH_CS"/>
</dbReference>
<dbReference type="GO" id="GO:0006102">
    <property type="term" value="P:isocitrate metabolic process"/>
    <property type="evidence" value="ECO:0007669"/>
    <property type="project" value="TreeGrafter"/>
</dbReference>
<dbReference type="PANTHER" id="PTHR11835">
    <property type="entry name" value="DECARBOXYLATING DEHYDROGENASES-ISOCITRATE, ISOPROPYLMALATE, TARTRATE"/>
    <property type="match status" value="1"/>
</dbReference>
<dbReference type="Gene3D" id="3.40.718.10">
    <property type="entry name" value="Isopropylmalate Dehydrogenase"/>
    <property type="match status" value="1"/>
</dbReference>
<dbReference type="GO" id="GO:0051287">
    <property type="term" value="F:NAD binding"/>
    <property type="evidence" value="ECO:0007669"/>
    <property type="project" value="InterPro"/>
</dbReference>
<organism evidence="4">
    <name type="scientific">marine sediment metagenome</name>
    <dbReference type="NCBI Taxonomy" id="412755"/>
    <lineage>
        <taxon>unclassified sequences</taxon>
        <taxon>metagenomes</taxon>
        <taxon>ecological metagenomes</taxon>
    </lineage>
</organism>
<dbReference type="EMBL" id="LAZR01000452">
    <property type="protein sequence ID" value="KKN68299.1"/>
    <property type="molecule type" value="Genomic_DNA"/>
</dbReference>
<accession>A0A0F9SMP0</accession>
<reference evidence="4" key="1">
    <citation type="journal article" date="2015" name="Nature">
        <title>Complex archaea that bridge the gap between prokaryotes and eukaryotes.</title>
        <authorList>
            <person name="Spang A."/>
            <person name="Saw J.H."/>
            <person name="Jorgensen S.L."/>
            <person name="Zaremba-Niedzwiedzka K."/>
            <person name="Martijn J."/>
            <person name="Lind A.E."/>
            <person name="van Eijk R."/>
            <person name="Schleper C."/>
            <person name="Guy L."/>
            <person name="Ettema T.J."/>
        </authorList>
    </citation>
    <scope>NUCLEOTIDE SEQUENCE</scope>
</reference>
<dbReference type="AlphaFoldDB" id="A0A0F9SMP0"/>
<dbReference type="GO" id="GO:0006099">
    <property type="term" value="P:tricarboxylic acid cycle"/>
    <property type="evidence" value="ECO:0007669"/>
    <property type="project" value="TreeGrafter"/>
</dbReference>
<sequence length="398" mass="42661">MTVHSATLITGDGVGPELAAAGRRCVDAALEKTPGAGRIEWALCEAGVDVMEAQGTPMPEATIQSVRDTDVTLKAPITTPIGEGFRSVNVLLRQTLDLYACLRPCKSYPGVRSRYENIDLVVVRENCEDLYAGVEFAKGQPATAELIGEINRLATDRQIRTSPETTGLSIKPISVENSERIVRFAFDYARANGRRKVTAIHKANIMKHTDGLFKEVAESVAAKYTDIEFEERLIDNMCMQLVQKPELYDVLVTENLYGDIISDLCAGLVGGLGVAPGANIGENGAVFEATHGSAPKYQGLNKVNPPALILSGMLMLRYMGWTEAADLIIKGVGGAIGAKLEQDFDGSAQGEGPLRGGGLERCPFEVGCDHRVAVAGDNHVVTWMLGTVVAAFNVDTAH</sequence>
<dbReference type="SUPFAM" id="SSF53659">
    <property type="entry name" value="Isocitrate/Isopropylmalate dehydrogenase-like"/>
    <property type="match status" value="1"/>
</dbReference>
<comment type="similarity">
    <text evidence="1">Belongs to the isocitrate and isopropylmalate dehydrogenases family.</text>
</comment>
<dbReference type="PANTHER" id="PTHR11835:SF34">
    <property type="entry name" value="ISOCITRATE DEHYDROGENASE [NAD] SUBUNIT ALPHA, MITOCHONDRIAL"/>
    <property type="match status" value="1"/>
</dbReference>
<evidence type="ECO:0000313" key="4">
    <source>
        <dbReference type="EMBL" id="KKN68299.1"/>
    </source>
</evidence>
<dbReference type="InterPro" id="IPR024084">
    <property type="entry name" value="IsoPropMal-DH-like_dom"/>
</dbReference>
<dbReference type="GO" id="GO:0004449">
    <property type="term" value="F:isocitrate dehydrogenase (NAD+) activity"/>
    <property type="evidence" value="ECO:0007669"/>
    <property type="project" value="TreeGrafter"/>
</dbReference>
<feature type="domain" description="Isopropylmalate dehydrogenase-like" evidence="3">
    <location>
        <begin position="2"/>
        <end position="389"/>
    </location>
</feature>
<proteinExistence type="inferred from homology"/>
<gene>
    <name evidence="4" type="ORF">LCGC14_0452550</name>
</gene>
<evidence type="ECO:0000256" key="1">
    <source>
        <dbReference type="ARBA" id="ARBA00007769"/>
    </source>
</evidence>
<evidence type="ECO:0000256" key="2">
    <source>
        <dbReference type="ARBA" id="ARBA00023002"/>
    </source>
</evidence>
<keyword evidence="2" id="KW-0560">Oxidoreductase</keyword>
<dbReference type="PROSITE" id="PS00470">
    <property type="entry name" value="IDH_IMDH"/>
    <property type="match status" value="1"/>
</dbReference>
<dbReference type="GO" id="GO:0000287">
    <property type="term" value="F:magnesium ion binding"/>
    <property type="evidence" value="ECO:0007669"/>
    <property type="project" value="InterPro"/>
</dbReference>
<protein>
    <recommendedName>
        <fullName evidence="3">Isopropylmalate dehydrogenase-like domain-containing protein</fullName>
    </recommendedName>
</protein>
<evidence type="ECO:0000259" key="3">
    <source>
        <dbReference type="SMART" id="SM01329"/>
    </source>
</evidence>
<dbReference type="SMART" id="SM01329">
    <property type="entry name" value="Iso_dh"/>
    <property type="match status" value="1"/>
</dbReference>
<comment type="caution">
    <text evidence="4">The sequence shown here is derived from an EMBL/GenBank/DDBJ whole genome shotgun (WGS) entry which is preliminary data.</text>
</comment>
<name>A0A0F9SMP0_9ZZZZ</name>